<evidence type="ECO:0000259" key="8">
    <source>
        <dbReference type="Pfam" id="PF02465"/>
    </source>
</evidence>
<evidence type="ECO:0000259" key="9">
    <source>
        <dbReference type="Pfam" id="PF07195"/>
    </source>
</evidence>
<comment type="subcellular location">
    <subcellularLocation>
        <location evidence="1">Bacterial flagellum</location>
    </subcellularLocation>
    <subcellularLocation>
        <location evidence="6">Periplasm</location>
    </subcellularLocation>
    <subcellularLocation>
        <location evidence="6">Periplasmic flagellum</location>
    </subcellularLocation>
</comment>
<evidence type="ECO:0000256" key="4">
    <source>
        <dbReference type="ARBA" id="ARBA00023054"/>
    </source>
</evidence>
<keyword evidence="4" id="KW-0175">Coiled coil</keyword>
<dbReference type="PANTHER" id="PTHR30288">
    <property type="entry name" value="FLAGELLAR CAP/ASSEMBLY PROTEIN FLID"/>
    <property type="match status" value="1"/>
</dbReference>
<accession>A0A7C3EJL6</accession>
<dbReference type="NCBIfam" id="NF005188">
    <property type="entry name" value="PRK06664.1"/>
    <property type="match status" value="1"/>
</dbReference>
<dbReference type="Pfam" id="PF07195">
    <property type="entry name" value="FliD_C"/>
    <property type="match status" value="1"/>
</dbReference>
<dbReference type="AlphaFoldDB" id="A0A7C3EJL6"/>
<dbReference type="PANTHER" id="PTHR30288:SF0">
    <property type="entry name" value="FLAGELLAR HOOK-ASSOCIATED PROTEIN 2"/>
    <property type="match status" value="1"/>
</dbReference>
<dbReference type="InterPro" id="IPR003481">
    <property type="entry name" value="FliD_N"/>
</dbReference>
<dbReference type="InterPro" id="IPR010809">
    <property type="entry name" value="FliD_C"/>
</dbReference>
<protein>
    <recommendedName>
        <fullName evidence="6">Flagellar hook-associated protein 2</fullName>
        <shortName evidence="6">HAP2</shortName>
    </recommendedName>
    <alternativeName>
        <fullName evidence="6">Flagellar cap protein</fullName>
    </alternativeName>
</protein>
<dbReference type="InterPro" id="IPR040026">
    <property type="entry name" value="FliD"/>
</dbReference>
<evidence type="ECO:0000256" key="7">
    <source>
        <dbReference type="SAM" id="MobiDB-lite"/>
    </source>
</evidence>
<keyword evidence="10" id="KW-0966">Cell projection</keyword>
<feature type="domain" description="Flagellar hook-associated protein 2 N-terminal" evidence="8">
    <location>
        <begin position="11"/>
        <end position="108"/>
    </location>
</feature>
<comment type="similarity">
    <text evidence="2 6">Belongs to the FliD family.</text>
</comment>
<keyword evidence="10" id="KW-0282">Flagellum</keyword>
<feature type="domain" description="Flagellar hook-associated protein 2 C-terminal" evidence="9">
    <location>
        <begin position="382"/>
        <end position="641"/>
    </location>
</feature>
<evidence type="ECO:0000256" key="3">
    <source>
        <dbReference type="ARBA" id="ARBA00011255"/>
    </source>
</evidence>
<keyword evidence="6" id="KW-0574">Periplasm</keyword>
<dbReference type="GO" id="GO:0007155">
    <property type="term" value="P:cell adhesion"/>
    <property type="evidence" value="ECO:0007669"/>
    <property type="project" value="InterPro"/>
</dbReference>
<dbReference type="Pfam" id="PF02465">
    <property type="entry name" value="FliD_N"/>
    <property type="match status" value="1"/>
</dbReference>
<dbReference type="EMBL" id="DSVL01000113">
    <property type="protein sequence ID" value="HFH28589.1"/>
    <property type="molecule type" value="Genomic_DNA"/>
</dbReference>
<name>A0A7C3EJL6_9SPIR</name>
<dbReference type="GO" id="GO:0071973">
    <property type="term" value="P:bacterial-type flagellum-dependent cell motility"/>
    <property type="evidence" value="ECO:0007669"/>
    <property type="project" value="TreeGrafter"/>
</dbReference>
<proteinExistence type="inferred from homology"/>
<evidence type="ECO:0000313" key="10">
    <source>
        <dbReference type="EMBL" id="HFH28589.1"/>
    </source>
</evidence>
<dbReference type="GO" id="GO:0055040">
    <property type="term" value="C:periplasmic flagellum"/>
    <property type="evidence" value="ECO:0007669"/>
    <property type="project" value="UniProtKB-SubCell"/>
</dbReference>
<organism evidence="10">
    <name type="scientific">Gracilinema caldarium</name>
    <dbReference type="NCBI Taxonomy" id="215591"/>
    <lineage>
        <taxon>Bacteria</taxon>
        <taxon>Pseudomonadati</taxon>
        <taxon>Spirochaetota</taxon>
        <taxon>Spirochaetia</taxon>
        <taxon>Spirochaetales</taxon>
        <taxon>Breznakiellaceae</taxon>
        <taxon>Gracilinema</taxon>
    </lineage>
</organism>
<dbReference type="GO" id="GO:0009421">
    <property type="term" value="C:bacterial-type flagellum filament cap"/>
    <property type="evidence" value="ECO:0007669"/>
    <property type="project" value="InterPro"/>
</dbReference>
<comment type="caution">
    <text evidence="10">The sequence shown here is derived from an EMBL/GenBank/DDBJ whole genome shotgun (WGS) entry which is preliminary data.</text>
</comment>
<keyword evidence="5 6" id="KW-0975">Bacterial flagellum</keyword>
<keyword evidence="10" id="KW-0969">Cilium</keyword>
<sequence>MSDIYIPGVKSRYDTDKLIEDLMKVERIPKERAQKTVENLKTEKTTWQDIGRRMTSLRESARTLYSFQSPFTERIVKSADESVITGTAGRDASEQERSFIIKQIATADRFLSKPLQENYAVAPGTYTFGGGTESLSFTFRGGNLKDFAEALNKRGRDILRADVVTVEPGTKSLLIEALKTGSGNRLSFKDDAEKLALTAGMVERIDSVSRNLATEPVLISAGSTKQFPISPVLPNRSGLMLSYEIATTVKPDTTNQDPGPPQGPEIPIPGSITYGGITIENDPPAITLPSYTPHPQPKRVDTFEVLQLSFTDGTIKLLPPISDATEFKRYQYKIADISGGKTIASIAIINGNTHRDITLQNLRIYDSEANEGLRPLHSVSTAQDAVLSMDGIQVSRPTNTIDDLIPSVTLTLKGTSDRPVKINVEPDRQASKDAIISLVANYNRLLADLNVLTRNDDKIIQELSYLSKDEQEEMKKKLGTMQGDSTLNTFKATLQRLATSSYPTSLERDMAMLAQIGISTDARKAGSSQGYDASRLRGYLEIDEKVLDQALETKLPAIKELFGKDTDGDLIVDTGFAYALDNLIRPYVQTGGIIALKTSGLDNRIGQEEKRIESLDKQLAAKEQSLKQQYGKMEGALNSMEKTSSSLDQFSKSSNQ</sequence>
<comment type="function">
    <text evidence="6">Required for morphogenesis and for the elongation of the flagellar filament by facilitating polymerization of the flagellin monomers at the tip of growing filament. Forms a capping structure, which prevents flagellin subunits (transported through the central channel of the flagellum) from leaking out without polymerization at the distal end.</text>
</comment>
<feature type="compositionally biased region" description="Polar residues" evidence="7">
    <location>
        <begin position="640"/>
        <end position="656"/>
    </location>
</feature>
<dbReference type="GO" id="GO:0009424">
    <property type="term" value="C:bacterial-type flagellum hook"/>
    <property type="evidence" value="ECO:0007669"/>
    <property type="project" value="UniProtKB-UniRule"/>
</dbReference>
<reference evidence="10" key="1">
    <citation type="journal article" date="2020" name="mSystems">
        <title>Genome- and Community-Level Interaction Insights into Carbon Utilization and Element Cycling Functions of Hydrothermarchaeota in Hydrothermal Sediment.</title>
        <authorList>
            <person name="Zhou Z."/>
            <person name="Liu Y."/>
            <person name="Xu W."/>
            <person name="Pan J."/>
            <person name="Luo Z.H."/>
            <person name="Li M."/>
        </authorList>
    </citation>
    <scope>NUCLEOTIDE SEQUENCE [LARGE SCALE GENOMIC DNA]</scope>
    <source>
        <strain evidence="10">SpSt-503</strain>
    </source>
</reference>
<evidence type="ECO:0000256" key="1">
    <source>
        <dbReference type="ARBA" id="ARBA00004365"/>
    </source>
</evidence>
<evidence type="ECO:0000256" key="2">
    <source>
        <dbReference type="ARBA" id="ARBA00009764"/>
    </source>
</evidence>
<evidence type="ECO:0000256" key="5">
    <source>
        <dbReference type="ARBA" id="ARBA00023143"/>
    </source>
</evidence>
<comment type="subunit">
    <text evidence="3 6">Homopentamer.</text>
</comment>
<feature type="region of interest" description="Disordered" evidence="7">
    <location>
        <begin position="630"/>
        <end position="656"/>
    </location>
</feature>
<gene>
    <name evidence="10" type="ORF">ENS59_03645</name>
</gene>
<evidence type="ECO:0000256" key="6">
    <source>
        <dbReference type="RuleBase" id="RU362066"/>
    </source>
</evidence>